<evidence type="ECO:0000313" key="3">
    <source>
        <dbReference type="EMBL" id="OEY71073.1"/>
    </source>
</evidence>
<keyword evidence="1" id="KW-1003">Cell membrane</keyword>
<evidence type="ECO:0000256" key="2">
    <source>
        <dbReference type="SAM" id="Phobius"/>
    </source>
</evidence>
<dbReference type="EMBL" id="MKEK01000001">
    <property type="protein sequence ID" value="OEY71073.1"/>
    <property type="molecule type" value="Genomic_DNA"/>
</dbReference>
<organism evidence="3 4">
    <name type="scientific">Rheinheimera salexigens</name>
    <dbReference type="NCBI Taxonomy" id="1628148"/>
    <lineage>
        <taxon>Bacteria</taxon>
        <taxon>Pseudomonadati</taxon>
        <taxon>Pseudomonadota</taxon>
        <taxon>Gammaproteobacteria</taxon>
        <taxon>Chromatiales</taxon>
        <taxon>Chromatiaceae</taxon>
        <taxon>Rheinheimera</taxon>
    </lineage>
</organism>
<dbReference type="InterPro" id="IPR007401">
    <property type="entry name" value="DUF454"/>
</dbReference>
<dbReference type="Pfam" id="PF04304">
    <property type="entry name" value="DUF454"/>
    <property type="match status" value="1"/>
</dbReference>
<comment type="subcellular location">
    <subcellularLocation>
        <location evidence="1">Cell inner membrane</location>
        <topology evidence="1">Multi-pass membrane protein</topology>
    </subcellularLocation>
</comment>
<keyword evidence="4" id="KW-1185">Reference proteome</keyword>
<dbReference type="PIRSF" id="PIRSF016789">
    <property type="entry name" value="DUF454"/>
    <property type="match status" value="1"/>
</dbReference>
<keyword evidence="1" id="KW-0997">Cell inner membrane</keyword>
<dbReference type="PANTHER" id="PTHR35813:SF1">
    <property type="entry name" value="INNER MEMBRANE PROTEIN YBAN"/>
    <property type="match status" value="1"/>
</dbReference>
<keyword evidence="1 2" id="KW-0472">Membrane</keyword>
<dbReference type="Proteomes" id="UP000242258">
    <property type="component" value="Unassembled WGS sequence"/>
</dbReference>
<sequence>MRLVCWRLLAIISLVLGLIGILLPVVPTVPFMILSAWAGSKGWPALEAWLLSQPHLGPAILNWRLYGAVSRKAKYLATIMMLLSGVFIQFTPAPLWIKWLIPSIFLLVATWLWLRPEPKNPEPEKIAQENKND</sequence>
<proteinExistence type="predicted"/>
<dbReference type="OrthoDB" id="9816293at2"/>
<dbReference type="STRING" id="1628148.BI198_11965"/>
<dbReference type="GO" id="GO:0005886">
    <property type="term" value="C:plasma membrane"/>
    <property type="evidence" value="ECO:0007669"/>
    <property type="project" value="UniProtKB-SubCell"/>
</dbReference>
<feature type="transmembrane region" description="Helical" evidence="2">
    <location>
        <begin position="48"/>
        <end position="66"/>
    </location>
</feature>
<dbReference type="AlphaFoldDB" id="A0A1E7QAK4"/>
<dbReference type="PANTHER" id="PTHR35813">
    <property type="entry name" value="INNER MEMBRANE PROTEIN YBAN"/>
    <property type="match status" value="1"/>
</dbReference>
<evidence type="ECO:0000256" key="1">
    <source>
        <dbReference type="PIRNR" id="PIRNR016789"/>
    </source>
</evidence>
<comment type="caution">
    <text evidence="3">The sequence shown here is derived from an EMBL/GenBank/DDBJ whole genome shotgun (WGS) entry which is preliminary data.</text>
</comment>
<evidence type="ECO:0000313" key="4">
    <source>
        <dbReference type="Proteomes" id="UP000242258"/>
    </source>
</evidence>
<accession>A0A1E7QAK4</accession>
<gene>
    <name evidence="3" type="ORF">BI198_11965</name>
</gene>
<protein>
    <recommendedName>
        <fullName evidence="1">Inner membrane protein</fullName>
    </recommendedName>
</protein>
<keyword evidence="2" id="KW-1133">Transmembrane helix</keyword>
<feature type="transmembrane region" description="Helical" evidence="2">
    <location>
        <begin position="73"/>
        <end position="90"/>
    </location>
</feature>
<keyword evidence="2" id="KW-0812">Transmembrane</keyword>
<reference evidence="4" key="1">
    <citation type="submission" date="2016-09" db="EMBL/GenBank/DDBJ databases">
        <authorList>
            <person name="Wan X."/>
            <person name="Hou S."/>
        </authorList>
    </citation>
    <scope>NUCLEOTIDE SEQUENCE [LARGE SCALE GENOMIC DNA]</scope>
    <source>
        <strain evidence="4">KH87</strain>
    </source>
</reference>
<name>A0A1E7QAK4_9GAMM</name>